<dbReference type="EMBL" id="JACRTG010000020">
    <property type="protein sequence ID" value="MBC8588451.1"/>
    <property type="molecule type" value="Genomic_DNA"/>
</dbReference>
<evidence type="ECO:0000313" key="2">
    <source>
        <dbReference type="EMBL" id="MBC8588451.1"/>
    </source>
</evidence>
<dbReference type="Proteomes" id="UP000601171">
    <property type="component" value="Unassembled WGS sequence"/>
</dbReference>
<evidence type="ECO:0000313" key="3">
    <source>
        <dbReference type="Proteomes" id="UP000601171"/>
    </source>
</evidence>
<dbReference type="InterPro" id="IPR001119">
    <property type="entry name" value="SLH_dom"/>
</dbReference>
<dbReference type="PROSITE" id="PS51272">
    <property type="entry name" value="SLH"/>
    <property type="match status" value="1"/>
</dbReference>
<evidence type="ECO:0000259" key="1">
    <source>
        <dbReference type="PROSITE" id="PS51272"/>
    </source>
</evidence>
<proteinExistence type="predicted"/>
<comment type="caution">
    <text evidence="2">The sequence shown here is derived from an EMBL/GenBank/DDBJ whole genome shotgun (WGS) entry which is preliminary data.</text>
</comment>
<name>A0A926IKG1_9FIRM</name>
<accession>A0A926IKG1</accession>
<feature type="domain" description="SLH" evidence="1">
    <location>
        <begin position="479"/>
        <end position="542"/>
    </location>
</feature>
<sequence length="609" mass="70787">MKKKIGKVLIFFIILLLISNSLVVYAAKRDYDLGYDTGEELARENKGKGVSAESAWRKHYSSDDYPIDLIEDESSYRSGFFDGYREHISEEKTELDFPFELGKALGSIYGYRDFQNGVKANWKKALPNERTLKRMFNLNMESREYVDEFLSQFTTFFEEWYKKSYEKAIIKPILTSLEQGVEDGEKLGALFGGTFGVKGYYENRDNDFTRNLPSDRDIISDYSLRSDNKEYMDGFLSGFKDAYEIEYNKVFREANISETVRDEGEAYIHGKEVGLIQGEIIATEDYLKYLNNDWKRSVPDNLQIIDDYNLSLQSSNYRDGFIAGFFDGYSEGYQAKFKNFSQESAINKRISALIPIKGGSLNSFDNAFGISITSGTYFNPVTVTIDTLYNNTKFNSTYFTKASESYNVSILNTSSNMDDNKLIEIIFEYYGDKVKGGIYRYVDNKWLYLPSVIEEGVIKTYIRPMSLKNDGIFSVFVDKNASVFPDTRGHWARDEINSYIRRGFIYGYGDKTFKPENNISKVEFLTILSRVYNWDSVEFKDYSNNPISYREVEKIMRNVENNYGFKWNDMAIKMLHERLVKSNSFINMDNKITRAEVVYMLYHLNDDKY</sequence>
<reference evidence="2" key="1">
    <citation type="submission" date="2020-08" db="EMBL/GenBank/DDBJ databases">
        <title>Genome public.</title>
        <authorList>
            <person name="Liu C."/>
            <person name="Sun Q."/>
        </authorList>
    </citation>
    <scope>NUCLEOTIDE SEQUENCE</scope>
    <source>
        <strain evidence="2">BX21</strain>
    </source>
</reference>
<gene>
    <name evidence="2" type="ORF">H8707_09375</name>
</gene>
<organism evidence="2 3">
    <name type="scientific">Paratissierella segnis</name>
    <dbReference type="NCBI Taxonomy" id="2763679"/>
    <lineage>
        <taxon>Bacteria</taxon>
        <taxon>Bacillati</taxon>
        <taxon>Bacillota</taxon>
        <taxon>Tissierellia</taxon>
        <taxon>Tissierellales</taxon>
        <taxon>Tissierellaceae</taxon>
        <taxon>Paratissierella</taxon>
    </lineage>
</organism>
<dbReference type="Pfam" id="PF00395">
    <property type="entry name" value="SLH"/>
    <property type="match status" value="1"/>
</dbReference>
<dbReference type="RefSeq" id="WP_262429907.1">
    <property type="nucleotide sequence ID" value="NZ_JACRTG010000020.1"/>
</dbReference>
<keyword evidence="3" id="KW-1185">Reference proteome</keyword>
<protein>
    <submittedName>
        <fullName evidence="2">S-layer homology domain-containing protein</fullName>
    </submittedName>
</protein>
<dbReference type="AlphaFoldDB" id="A0A926IKG1"/>